<proteinExistence type="predicted"/>
<sequence length="475" mass="54089">MQKHSWMNDIKQYFLASLVSVLLMPYQAEANALQLLADEEQYLSTINEIRLCTDPDWLPYEAIDKDGSYTGIMSDFHKLWAGMIGKPIVLMPTSSWDEALTLIKNKQCDVLSSAQDIPSRQHFLSVTDPFIDYPLAIATHPDALFITDLSQVADRVFVMVSGYAAADIIKAKYPKLHLVLVDNSEKGLKMVEKGEAFAFIDTVPSINYQMLTHGISHLKISGVLNKHYSMSVGIRKDLPELLSIYNKAIAATSEQQRQNILNKWLSITFEYDFNYQLLWKILAGLFVLISFILYRARVIHRHNADLKEVNKRLFHMSNNDQLTGLSNRYFLHEKFTRLLQTFQTDEKVFSVIMTDIDHFIKVNDTYGHIVGDEVIKRVATLLKTHLRGDDVVGRWGGEEFLIICPSTEAKDAENVAEGLRYLIDEYDFSLPDLAVTASFGIAEIRIGEQVEDCVKRADMALYLAKESGRNRTVVF</sequence>
<dbReference type="GO" id="GO:0052621">
    <property type="term" value="F:diguanylate cyclase activity"/>
    <property type="evidence" value="ECO:0007669"/>
    <property type="project" value="TreeGrafter"/>
</dbReference>
<dbReference type="Gene3D" id="3.30.70.270">
    <property type="match status" value="1"/>
</dbReference>
<dbReference type="InterPro" id="IPR001638">
    <property type="entry name" value="Solute-binding_3/MltF_N"/>
</dbReference>
<dbReference type="CDD" id="cd13708">
    <property type="entry name" value="PBP2_BvgS_like_1"/>
    <property type="match status" value="1"/>
</dbReference>
<dbReference type="CDD" id="cd01949">
    <property type="entry name" value="GGDEF"/>
    <property type="match status" value="1"/>
</dbReference>
<dbReference type="SMART" id="SM00062">
    <property type="entry name" value="PBPb"/>
    <property type="match status" value="1"/>
</dbReference>
<keyword evidence="1" id="KW-0812">Transmembrane</keyword>
<gene>
    <name evidence="3" type="ORF">LCGC14_0797260</name>
</gene>
<keyword evidence="1" id="KW-0472">Membrane</keyword>
<dbReference type="PANTHER" id="PTHR45138:SF9">
    <property type="entry name" value="DIGUANYLATE CYCLASE DGCM-RELATED"/>
    <property type="match status" value="1"/>
</dbReference>
<organism evidence="3">
    <name type="scientific">marine sediment metagenome</name>
    <dbReference type="NCBI Taxonomy" id="412755"/>
    <lineage>
        <taxon>unclassified sequences</taxon>
        <taxon>metagenomes</taxon>
        <taxon>ecological metagenomes</taxon>
    </lineage>
</organism>
<dbReference type="InterPro" id="IPR029787">
    <property type="entry name" value="Nucleotide_cyclase"/>
</dbReference>
<dbReference type="AlphaFoldDB" id="A0A0F9PV63"/>
<dbReference type="Pfam" id="PF00497">
    <property type="entry name" value="SBP_bac_3"/>
    <property type="match status" value="1"/>
</dbReference>
<evidence type="ECO:0000259" key="2">
    <source>
        <dbReference type="PROSITE" id="PS50887"/>
    </source>
</evidence>
<dbReference type="InterPro" id="IPR043128">
    <property type="entry name" value="Rev_trsase/Diguanyl_cyclase"/>
</dbReference>
<dbReference type="SMART" id="SM00267">
    <property type="entry name" value="GGDEF"/>
    <property type="match status" value="1"/>
</dbReference>
<feature type="transmembrane region" description="Helical" evidence="1">
    <location>
        <begin position="277"/>
        <end position="294"/>
    </location>
</feature>
<evidence type="ECO:0000313" key="3">
    <source>
        <dbReference type="EMBL" id="KKN34084.1"/>
    </source>
</evidence>
<dbReference type="PROSITE" id="PS50887">
    <property type="entry name" value="GGDEF"/>
    <property type="match status" value="1"/>
</dbReference>
<accession>A0A0F9PV63</accession>
<protein>
    <recommendedName>
        <fullName evidence="2">GGDEF domain-containing protein</fullName>
    </recommendedName>
</protein>
<dbReference type="Pfam" id="PF00990">
    <property type="entry name" value="GGDEF"/>
    <property type="match status" value="1"/>
</dbReference>
<dbReference type="SUPFAM" id="SSF53850">
    <property type="entry name" value="Periplasmic binding protein-like II"/>
    <property type="match status" value="1"/>
</dbReference>
<evidence type="ECO:0000256" key="1">
    <source>
        <dbReference type="SAM" id="Phobius"/>
    </source>
</evidence>
<reference evidence="3" key="1">
    <citation type="journal article" date="2015" name="Nature">
        <title>Complex archaea that bridge the gap between prokaryotes and eukaryotes.</title>
        <authorList>
            <person name="Spang A."/>
            <person name="Saw J.H."/>
            <person name="Jorgensen S.L."/>
            <person name="Zaremba-Niedzwiedzka K."/>
            <person name="Martijn J."/>
            <person name="Lind A.E."/>
            <person name="van Eijk R."/>
            <person name="Schleper C."/>
            <person name="Guy L."/>
            <person name="Ettema T.J."/>
        </authorList>
    </citation>
    <scope>NUCLEOTIDE SEQUENCE</scope>
</reference>
<name>A0A0F9PV63_9ZZZZ</name>
<dbReference type="FunFam" id="3.30.70.270:FF:000001">
    <property type="entry name" value="Diguanylate cyclase domain protein"/>
    <property type="match status" value="1"/>
</dbReference>
<dbReference type="PANTHER" id="PTHR45138">
    <property type="entry name" value="REGULATORY COMPONENTS OF SENSORY TRANSDUCTION SYSTEM"/>
    <property type="match status" value="1"/>
</dbReference>
<feature type="domain" description="GGDEF" evidence="2">
    <location>
        <begin position="347"/>
        <end position="475"/>
    </location>
</feature>
<dbReference type="NCBIfam" id="TIGR00254">
    <property type="entry name" value="GGDEF"/>
    <property type="match status" value="1"/>
</dbReference>
<dbReference type="InterPro" id="IPR000160">
    <property type="entry name" value="GGDEF_dom"/>
</dbReference>
<dbReference type="Gene3D" id="3.40.190.10">
    <property type="entry name" value="Periplasmic binding protein-like II"/>
    <property type="match status" value="2"/>
</dbReference>
<dbReference type="InterPro" id="IPR050469">
    <property type="entry name" value="Diguanylate_Cyclase"/>
</dbReference>
<dbReference type="SUPFAM" id="SSF55073">
    <property type="entry name" value="Nucleotide cyclase"/>
    <property type="match status" value="1"/>
</dbReference>
<dbReference type="EMBL" id="LAZR01002130">
    <property type="protein sequence ID" value="KKN34084.1"/>
    <property type="molecule type" value="Genomic_DNA"/>
</dbReference>
<keyword evidence="1" id="KW-1133">Transmembrane helix</keyword>
<comment type="caution">
    <text evidence="3">The sequence shown here is derived from an EMBL/GenBank/DDBJ whole genome shotgun (WGS) entry which is preliminary data.</text>
</comment>